<evidence type="ECO:0008006" key="5">
    <source>
        <dbReference type="Google" id="ProtNLM"/>
    </source>
</evidence>
<name>A0ABW6U4A6_9ACTN</name>
<evidence type="ECO:0000256" key="2">
    <source>
        <dbReference type="SAM" id="MobiDB-lite"/>
    </source>
</evidence>
<keyword evidence="4" id="KW-1185">Reference proteome</keyword>
<proteinExistence type="predicted"/>
<evidence type="ECO:0000313" key="4">
    <source>
        <dbReference type="Proteomes" id="UP001602123"/>
    </source>
</evidence>
<evidence type="ECO:0000313" key="3">
    <source>
        <dbReference type="EMBL" id="MFF4219271.1"/>
    </source>
</evidence>
<evidence type="ECO:0000256" key="1">
    <source>
        <dbReference type="SAM" id="Coils"/>
    </source>
</evidence>
<gene>
    <name evidence="3" type="ORF">ACFYZM_23725</name>
</gene>
<protein>
    <recommendedName>
        <fullName evidence="5">Regulatory protein</fullName>
    </recommendedName>
</protein>
<sequence length="209" mass="22079">MPDIATSLTDQYAARVTADIERVSQEREQVRAEISALQQRLGTLESDHQQLLKLRATLTGEPVAAVAAVAAVEPSPSGTAAEPEEAGKKAGAKVPRPRSSQPPARARADRRGKKAAQGEATWGEVLLSYLAEQQGPQSVAEITNGVSAAHPARTVQATVVRNTLEALVARGKVQRSKQARSVAYSMAPQQGGAAQPEQKQEDVKSSKSA</sequence>
<keyword evidence="1" id="KW-0175">Coiled coil</keyword>
<dbReference type="EMBL" id="JBIAUT010000009">
    <property type="protein sequence ID" value="MFF4219271.1"/>
    <property type="molecule type" value="Genomic_DNA"/>
</dbReference>
<feature type="region of interest" description="Disordered" evidence="2">
    <location>
        <begin position="72"/>
        <end position="118"/>
    </location>
</feature>
<feature type="coiled-coil region" evidence="1">
    <location>
        <begin position="13"/>
        <end position="54"/>
    </location>
</feature>
<dbReference type="RefSeq" id="WP_388630518.1">
    <property type="nucleotide sequence ID" value="NZ_JBIAUT010000009.1"/>
</dbReference>
<dbReference type="Proteomes" id="UP001602123">
    <property type="component" value="Unassembled WGS sequence"/>
</dbReference>
<feature type="compositionally biased region" description="Low complexity" evidence="2">
    <location>
        <begin position="188"/>
        <end position="197"/>
    </location>
</feature>
<feature type="compositionally biased region" description="Basic and acidic residues" evidence="2">
    <location>
        <begin position="198"/>
        <end position="209"/>
    </location>
</feature>
<reference evidence="3 4" key="1">
    <citation type="submission" date="2024-10" db="EMBL/GenBank/DDBJ databases">
        <title>The Natural Products Discovery Center: Release of the First 8490 Sequenced Strains for Exploring Actinobacteria Biosynthetic Diversity.</title>
        <authorList>
            <person name="Kalkreuter E."/>
            <person name="Kautsar S.A."/>
            <person name="Yang D."/>
            <person name="Bader C.D."/>
            <person name="Teijaro C.N."/>
            <person name="Fluegel L."/>
            <person name="Davis C.M."/>
            <person name="Simpson J.R."/>
            <person name="Lauterbach L."/>
            <person name="Steele A.D."/>
            <person name="Gui C."/>
            <person name="Meng S."/>
            <person name="Li G."/>
            <person name="Viehrig K."/>
            <person name="Ye F."/>
            <person name="Su P."/>
            <person name="Kiefer A.F."/>
            <person name="Nichols A."/>
            <person name="Cepeda A.J."/>
            <person name="Yan W."/>
            <person name="Fan B."/>
            <person name="Jiang Y."/>
            <person name="Adhikari A."/>
            <person name="Zheng C.-J."/>
            <person name="Schuster L."/>
            <person name="Cowan T.M."/>
            <person name="Smanski M.J."/>
            <person name="Chevrette M.G."/>
            <person name="De Carvalho L.P.S."/>
            <person name="Shen B."/>
        </authorList>
    </citation>
    <scope>NUCLEOTIDE SEQUENCE [LARGE SCALE GENOMIC DNA]</scope>
    <source>
        <strain evidence="3 4">NPDC001650</strain>
    </source>
</reference>
<comment type="caution">
    <text evidence="3">The sequence shown here is derived from an EMBL/GenBank/DDBJ whole genome shotgun (WGS) entry which is preliminary data.</text>
</comment>
<feature type="region of interest" description="Disordered" evidence="2">
    <location>
        <begin position="172"/>
        <end position="209"/>
    </location>
</feature>
<accession>A0ABW6U4A6</accession>
<organism evidence="3 4">
    <name type="scientific">Streptomyces nondiastaticus</name>
    <dbReference type="NCBI Taxonomy" id="3154512"/>
    <lineage>
        <taxon>Bacteria</taxon>
        <taxon>Bacillati</taxon>
        <taxon>Actinomycetota</taxon>
        <taxon>Actinomycetes</taxon>
        <taxon>Kitasatosporales</taxon>
        <taxon>Streptomycetaceae</taxon>
        <taxon>Streptomyces</taxon>
    </lineage>
</organism>